<evidence type="ECO:0000313" key="4">
    <source>
        <dbReference type="EMBL" id="SLM11684.1"/>
    </source>
</evidence>
<evidence type="ECO:0000256" key="1">
    <source>
        <dbReference type="ARBA" id="ARBA00023122"/>
    </source>
</evidence>
<feature type="domain" description="CBS" evidence="3">
    <location>
        <begin position="82"/>
        <end position="141"/>
    </location>
</feature>
<dbReference type="SUPFAM" id="SSF54631">
    <property type="entry name" value="CBS-domain pair"/>
    <property type="match status" value="1"/>
</dbReference>
<proteinExistence type="predicted"/>
<dbReference type="EMBL" id="FWDM01000014">
    <property type="protein sequence ID" value="SLM11684.1"/>
    <property type="molecule type" value="Genomic_DNA"/>
</dbReference>
<dbReference type="PANTHER" id="PTHR43080">
    <property type="entry name" value="CBS DOMAIN-CONTAINING PROTEIN CBSX3, MITOCHONDRIAL"/>
    <property type="match status" value="1"/>
</dbReference>
<name>A0A3P3XH40_9SPIR</name>
<dbReference type="PROSITE" id="PS51371">
    <property type="entry name" value="CBS"/>
    <property type="match status" value="2"/>
</dbReference>
<dbReference type="PANTHER" id="PTHR43080:SF2">
    <property type="entry name" value="CBS DOMAIN-CONTAINING PROTEIN"/>
    <property type="match status" value="1"/>
</dbReference>
<dbReference type="AlphaFoldDB" id="A0A3P3XH40"/>
<sequence>MKVGQRMTRNPITITPDVTVPEAQAIMRREKIKRLPVLDNKGKLVGIVTTLDLIHASPSPATSLDIYELHYLLSKLKVEKVMTRNVITVDEDLPIEEAARIMADNGISGLPVMRGNVLIGIITETDLFKLFIELFGARHKGIRLTLLLPEKKGELAKVSNAITKAGGNIVSFATFEGEDPTNAYCAVKVTGVEKDALIQALTPVVEKVVDARET</sequence>
<reference evidence="4" key="1">
    <citation type="submission" date="2017-02" db="EMBL/GenBank/DDBJ databases">
        <authorList>
            <person name="Regsiter A."/>
            <person name="William W."/>
        </authorList>
    </citation>
    <scope>NUCLEOTIDE SEQUENCE</scope>
    <source>
        <strain evidence="4">Bib</strain>
    </source>
</reference>
<protein>
    <submittedName>
        <fullName evidence="4">Putative signal transduction protein with CBS domains</fullName>
    </submittedName>
</protein>
<keyword evidence="1 2" id="KW-0129">CBS domain</keyword>
<dbReference type="InterPro" id="IPR051257">
    <property type="entry name" value="Diverse_CBS-Domain"/>
</dbReference>
<dbReference type="SUPFAM" id="SSF55021">
    <property type="entry name" value="ACT-like"/>
    <property type="match status" value="1"/>
</dbReference>
<dbReference type="InterPro" id="IPR045865">
    <property type="entry name" value="ACT-like_dom_sf"/>
</dbReference>
<dbReference type="Pfam" id="PF22190">
    <property type="entry name" value="TTHA0829-like_ACT"/>
    <property type="match status" value="1"/>
</dbReference>
<accession>A0A3P3XH40</accession>
<gene>
    <name evidence="4" type="ORF">SPIROBIBN47_210031</name>
</gene>
<dbReference type="Pfam" id="PF00571">
    <property type="entry name" value="CBS"/>
    <property type="match status" value="2"/>
</dbReference>
<organism evidence="4">
    <name type="scientific">uncultured spirochete</name>
    <dbReference type="NCBI Taxonomy" id="156406"/>
    <lineage>
        <taxon>Bacteria</taxon>
        <taxon>Pseudomonadati</taxon>
        <taxon>Spirochaetota</taxon>
        <taxon>Spirochaetia</taxon>
        <taxon>Spirochaetales</taxon>
        <taxon>environmental samples</taxon>
    </lineage>
</organism>
<evidence type="ECO:0000256" key="2">
    <source>
        <dbReference type="PROSITE-ProRule" id="PRU00703"/>
    </source>
</evidence>
<dbReference type="Gene3D" id="3.30.70.260">
    <property type="match status" value="1"/>
</dbReference>
<dbReference type="Gene3D" id="3.10.580.10">
    <property type="entry name" value="CBS-domain"/>
    <property type="match status" value="1"/>
</dbReference>
<feature type="domain" description="CBS" evidence="3">
    <location>
        <begin position="7"/>
        <end position="63"/>
    </location>
</feature>
<dbReference type="InterPro" id="IPR046342">
    <property type="entry name" value="CBS_dom_sf"/>
</dbReference>
<evidence type="ECO:0000259" key="3">
    <source>
        <dbReference type="PROSITE" id="PS51371"/>
    </source>
</evidence>
<dbReference type="SMART" id="SM00116">
    <property type="entry name" value="CBS"/>
    <property type="match status" value="2"/>
</dbReference>
<dbReference type="CDD" id="cd04584">
    <property type="entry name" value="CBS_pair_AcuB_like"/>
    <property type="match status" value="1"/>
</dbReference>
<dbReference type="InterPro" id="IPR000644">
    <property type="entry name" value="CBS_dom"/>
</dbReference>